<name>A0ABN4BWU8_DEHRP</name>
<dbReference type="EMBL" id="CP007033">
    <property type="protein sequence ID" value="AHF11445.1"/>
    <property type="molecule type" value="Genomic_DNA"/>
</dbReference>
<dbReference type="RefSeq" id="WP_025206016.1">
    <property type="nucleotide sequence ID" value="NZ_CP007033.1"/>
</dbReference>
<dbReference type="Proteomes" id="UP000018934">
    <property type="component" value="Chromosome"/>
</dbReference>
<gene>
    <name evidence="1" type="ORF">DEHRE_10860</name>
</gene>
<organism evidence="1 2">
    <name type="scientific">Dehalobacter restrictus (strain DSM 9455 / PER-K23)</name>
    <dbReference type="NCBI Taxonomy" id="871738"/>
    <lineage>
        <taxon>Bacteria</taxon>
        <taxon>Bacillati</taxon>
        <taxon>Bacillota</taxon>
        <taxon>Clostridia</taxon>
        <taxon>Eubacteriales</taxon>
        <taxon>Desulfitobacteriaceae</taxon>
        <taxon>Dehalobacter</taxon>
    </lineage>
</organism>
<evidence type="ECO:0000313" key="2">
    <source>
        <dbReference type="Proteomes" id="UP000018934"/>
    </source>
</evidence>
<keyword evidence="2" id="KW-1185">Reference proteome</keyword>
<reference evidence="1 2" key="1">
    <citation type="journal article" date="2013" name="Stand. Genomic Sci.">
        <title>Complete genome sequence of Dehalobacter restrictus PER-K23(T.).</title>
        <authorList>
            <person name="Kruse T."/>
            <person name="Maillard J."/>
            <person name="Goodwin L."/>
            <person name="Woyke T."/>
            <person name="Teshima H."/>
            <person name="Bruce D."/>
            <person name="Detter C."/>
            <person name="Tapia R."/>
            <person name="Han C."/>
            <person name="Huntemann M."/>
            <person name="Wei C.L."/>
            <person name="Han J."/>
            <person name="Chen A."/>
            <person name="Kyrpides N."/>
            <person name="Szeto E."/>
            <person name="Markowitz V."/>
            <person name="Ivanova N."/>
            <person name="Pagani I."/>
            <person name="Pati A."/>
            <person name="Pitluck S."/>
            <person name="Nolan M."/>
            <person name="Holliger C."/>
            <person name="Smidt H."/>
        </authorList>
    </citation>
    <scope>NUCLEOTIDE SEQUENCE [LARGE SCALE GENOMIC DNA]</scope>
    <source>
        <strain evidence="2">DSM 9455</strain>
    </source>
</reference>
<sequence length="121" mass="14147">MFFKQKSNIIFRNYESFGYVTDNRNFGYKRTDDNKNNIGDKILSESGAVFFSALGRKPQTLDDLAKKINKQFTDVDIEIIKNDARDFYFMLEQDGFIVSGETIQECEKRDTKFSYKILGNH</sequence>
<protein>
    <submittedName>
        <fullName evidence="1">Uncharacterized protein</fullName>
    </submittedName>
</protein>
<evidence type="ECO:0000313" key="1">
    <source>
        <dbReference type="EMBL" id="AHF11445.1"/>
    </source>
</evidence>
<proteinExistence type="predicted"/>
<accession>A0ABN4BWU8</accession>